<gene>
    <name evidence="2" type="ORF">HID58_014933</name>
</gene>
<accession>A0ABQ8DIJ2</accession>
<feature type="compositionally biased region" description="Pro residues" evidence="1">
    <location>
        <begin position="11"/>
        <end position="22"/>
    </location>
</feature>
<evidence type="ECO:0000256" key="1">
    <source>
        <dbReference type="SAM" id="MobiDB-lite"/>
    </source>
</evidence>
<comment type="caution">
    <text evidence="2">The sequence shown here is derived from an EMBL/GenBank/DDBJ whole genome shotgun (WGS) entry which is preliminary data.</text>
</comment>
<keyword evidence="3" id="KW-1185">Reference proteome</keyword>
<reference evidence="2 3" key="1">
    <citation type="submission" date="2021-05" db="EMBL/GenBank/DDBJ databases">
        <title>Genome Assembly of Synthetic Allotetraploid Brassica napus Reveals Homoeologous Exchanges between Subgenomes.</title>
        <authorList>
            <person name="Davis J.T."/>
        </authorList>
    </citation>
    <scope>NUCLEOTIDE SEQUENCE [LARGE SCALE GENOMIC DNA]</scope>
    <source>
        <strain evidence="3">cv. Da-Ae</strain>
        <tissue evidence="2">Seedling</tissue>
    </source>
</reference>
<name>A0ABQ8DIJ2_BRANA</name>
<evidence type="ECO:0000313" key="3">
    <source>
        <dbReference type="Proteomes" id="UP000824890"/>
    </source>
</evidence>
<dbReference type="Proteomes" id="UP000824890">
    <property type="component" value="Unassembled WGS sequence"/>
</dbReference>
<dbReference type="EMBL" id="JAGKQM010000004">
    <property type="protein sequence ID" value="KAH0929206.1"/>
    <property type="molecule type" value="Genomic_DNA"/>
</dbReference>
<feature type="region of interest" description="Disordered" evidence="1">
    <location>
        <begin position="10"/>
        <end position="29"/>
    </location>
</feature>
<organism evidence="2 3">
    <name type="scientific">Brassica napus</name>
    <name type="common">Rape</name>
    <dbReference type="NCBI Taxonomy" id="3708"/>
    <lineage>
        <taxon>Eukaryota</taxon>
        <taxon>Viridiplantae</taxon>
        <taxon>Streptophyta</taxon>
        <taxon>Embryophyta</taxon>
        <taxon>Tracheophyta</taxon>
        <taxon>Spermatophyta</taxon>
        <taxon>Magnoliopsida</taxon>
        <taxon>eudicotyledons</taxon>
        <taxon>Gunneridae</taxon>
        <taxon>Pentapetalae</taxon>
        <taxon>rosids</taxon>
        <taxon>malvids</taxon>
        <taxon>Brassicales</taxon>
        <taxon>Brassicaceae</taxon>
        <taxon>Brassiceae</taxon>
        <taxon>Brassica</taxon>
    </lineage>
</organism>
<sequence>RETYITTFLPLLPPAQPTPPPRSSGSNSLKVSSFKMLYTDLLKTYSVTTSNPMQIALLYWIGCVTRKVSSRSVYIRSKDETFSDLKPKLDRGDGVGGVGDGGSNSKNIGFSGRFLLPGDYGEEQALKSRSEFMKGFDEGVKSVSNNKFPSVHRMSIFRDGEFLRDYLTITEIDQILVYLTAMFGVYELMSKKSNHIR</sequence>
<proteinExistence type="predicted"/>
<feature type="non-terminal residue" evidence="2">
    <location>
        <position position="1"/>
    </location>
</feature>
<protein>
    <submittedName>
        <fullName evidence="2">Uncharacterized protein</fullName>
    </submittedName>
</protein>
<evidence type="ECO:0000313" key="2">
    <source>
        <dbReference type="EMBL" id="KAH0929206.1"/>
    </source>
</evidence>